<sequence length="109" mass="11553">MHFTSFNSACLLLALTCTSCSQSSSGHIPAGKCDAEATYNLHLSRFDETAQQLAHGTGCFIQTDLSRTGAVQVNPVEGTMTLREALGQAIKGTPLKIVAQTPDVITVEK</sequence>
<evidence type="ECO:0000313" key="2">
    <source>
        <dbReference type="Proteomes" id="UP000072520"/>
    </source>
</evidence>
<dbReference type="GeneID" id="61252095"/>
<gene>
    <name evidence="1" type="ORF">RSA13_08445</name>
</gene>
<dbReference type="Proteomes" id="UP000072520">
    <property type="component" value="Unassembled WGS sequence"/>
</dbReference>
<dbReference type="AlphaFoldDB" id="A0AB34VIZ7"/>
<evidence type="ECO:0008006" key="3">
    <source>
        <dbReference type="Google" id="ProtNLM"/>
    </source>
</evidence>
<accession>A0AB34VIZ7</accession>
<organism evidence="1 2">
    <name type="scientific">Pantoea stewartii</name>
    <dbReference type="NCBI Taxonomy" id="66269"/>
    <lineage>
        <taxon>Bacteria</taxon>
        <taxon>Pseudomonadati</taxon>
        <taxon>Pseudomonadota</taxon>
        <taxon>Gammaproteobacteria</taxon>
        <taxon>Enterobacterales</taxon>
        <taxon>Erwiniaceae</taxon>
        <taxon>Pantoea</taxon>
    </lineage>
</organism>
<comment type="caution">
    <text evidence="1">The sequence shown here is derived from an EMBL/GenBank/DDBJ whole genome shotgun (WGS) entry which is preliminary data.</text>
</comment>
<proteinExistence type="predicted"/>
<evidence type="ECO:0000313" key="1">
    <source>
        <dbReference type="EMBL" id="KTS98533.1"/>
    </source>
</evidence>
<protein>
    <recommendedName>
        <fullName evidence="3">Secretin/TonB short N-terminal domain-containing protein</fullName>
    </recommendedName>
</protein>
<reference evidence="1 2" key="1">
    <citation type="journal article" date="2016" name="Front. Microbiol.">
        <title>Genomic Resource of Rice Seed Associated Bacteria.</title>
        <authorList>
            <person name="Midha S."/>
            <person name="Bansal K."/>
            <person name="Sharma S."/>
            <person name="Kumar N."/>
            <person name="Patil P.P."/>
            <person name="Chaudhry V."/>
            <person name="Patil P.B."/>
        </authorList>
    </citation>
    <scope>NUCLEOTIDE SEQUENCE [LARGE SCALE GENOMIC DNA]</scope>
    <source>
        <strain evidence="1 2">RSA13</strain>
    </source>
</reference>
<dbReference type="EMBL" id="LDSI01000010">
    <property type="protein sequence ID" value="KTS98533.1"/>
    <property type="molecule type" value="Genomic_DNA"/>
</dbReference>
<name>A0AB34VIZ7_9GAMM</name>
<dbReference type="Gene3D" id="3.55.50.30">
    <property type="match status" value="1"/>
</dbReference>
<dbReference type="RefSeq" id="WP_033740761.1">
    <property type="nucleotide sequence ID" value="NZ_CP049115.1"/>
</dbReference>